<feature type="domain" description="ABC3 transporter permease C-terminal" evidence="7">
    <location>
        <begin position="62"/>
        <end position="174"/>
    </location>
</feature>
<reference evidence="8 9" key="1">
    <citation type="submission" date="2015-09" db="EMBL/GenBank/DDBJ databases">
        <title>Genome sequencing project for genomic taxonomy and phylogenomics of Bacillus-like bacteria.</title>
        <authorList>
            <person name="Liu B."/>
            <person name="Wang J."/>
            <person name="Zhu Y."/>
            <person name="Liu G."/>
            <person name="Chen Q."/>
            <person name="Chen Z."/>
            <person name="Lan J."/>
            <person name="Che J."/>
            <person name="Ge C."/>
            <person name="Shi H."/>
            <person name="Pan Z."/>
            <person name="Liu X."/>
        </authorList>
    </citation>
    <scope>NUCLEOTIDE SEQUENCE [LARGE SCALE GENOMIC DNA]</scope>
    <source>
        <strain evidence="8 9">LMG 18435</strain>
    </source>
</reference>
<evidence type="ECO:0000256" key="2">
    <source>
        <dbReference type="ARBA" id="ARBA00022475"/>
    </source>
</evidence>
<keyword evidence="9" id="KW-1185">Reference proteome</keyword>
<dbReference type="InterPro" id="IPR003838">
    <property type="entry name" value="ABC3_permease_C"/>
</dbReference>
<keyword evidence="6" id="KW-0813">Transport</keyword>
<feature type="transmembrane region" description="Helical" evidence="6">
    <location>
        <begin position="568"/>
        <end position="590"/>
    </location>
</feature>
<evidence type="ECO:0000256" key="3">
    <source>
        <dbReference type="ARBA" id="ARBA00022692"/>
    </source>
</evidence>
<feature type="transmembrane region" description="Helical" evidence="6">
    <location>
        <begin position="602"/>
        <end position="620"/>
    </location>
</feature>
<evidence type="ECO:0000313" key="8">
    <source>
        <dbReference type="EMBL" id="KQL55051.1"/>
    </source>
</evidence>
<name>A0A0Q3WZV9_9BACI</name>
<dbReference type="PANTHER" id="PTHR46795">
    <property type="entry name" value="ABC TRANSPORTER PERMEASE-RELATED-RELATED"/>
    <property type="match status" value="1"/>
</dbReference>
<dbReference type="RefSeq" id="WP_055740844.1">
    <property type="nucleotide sequence ID" value="NZ_JAAIWL010000033.1"/>
</dbReference>
<feature type="transmembrane region" description="Helical" evidence="6">
    <location>
        <begin position="62"/>
        <end position="82"/>
    </location>
</feature>
<feature type="transmembrane region" description="Helical" evidence="6">
    <location>
        <begin position="195"/>
        <end position="214"/>
    </location>
</feature>
<comment type="similarity">
    <text evidence="6">Belongs to the ABC-4 integral membrane protein family.</text>
</comment>
<comment type="caution">
    <text evidence="8">The sequence shown here is derived from an EMBL/GenBank/DDBJ whole genome shotgun (WGS) entry which is preliminary data.</text>
</comment>
<accession>A0A0Q3WZV9</accession>
<dbReference type="GO" id="GO:0055085">
    <property type="term" value="P:transmembrane transport"/>
    <property type="evidence" value="ECO:0007669"/>
    <property type="project" value="UniProtKB-UniRule"/>
</dbReference>
<dbReference type="Proteomes" id="UP000051888">
    <property type="component" value="Unassembled WGS sequence"/>
</dbReference>
<evidence type="ECO:0000313" key="9">
    <source>
        <dbReference type="Proteomes" id="UP000051888"/>
    </source>
</evidence>
<feature type="transmembrane region" description="Helical" evidence="6">
    <location>
        <begin position="226"/>
        <end position="252"/>
    </location>
</feature>
<protein>
    <recommendedName>
        <fullName evidence="7">ABC3 transporter permease C-terminal domain-containing protein</fullName>
    </recommendedName>
</protein>
<dbReference type="Pfam" id="PF02687">
    <property type="entry name" value="FtsX"/>
    <property type="match status" value="1"/>
</dbReference>
<dbReference type="AlphaFoldDB" id="A0A0Q3WZV9"/>
<feature type="transmembrane region" description="Helical" evidence="6">
    <location>
        <begin position="281"/>
        <end position="302"/>
    </location>
</feature>
<dbReference type="InterPro" id="IPR027022">
    <property type="entry name" value="ABC_permease_BceB-typ"/>
</dbReference>
<dbReference type="STRING" id="157838.AN964_17085"/>
<keyword evidence="4 6" id="KW-1133">Transmembrane helix</keyword>
<evidence type="ECO:0000256" key="1">
    <source>
        <dbReference type="ARBA" id="ARBA00004651"/>
    </source>
</evidence>
<keyword evidence="5 6" id="KW-0472">Membrane</keyword>
<feature type="transmembrane region" description="Helical" evidence="6">
    <location>
        <begin position="513"/>
        <end position="534"/>
    </location>
</feature>
<dbReference type="OrthoDB" id="1937696at2"/>
<gene>
    <name evidence="8" type="ORF">AN964_17085</name>
</gene>
<comment type="subcellular location">
    <subcellularLocation>
        <location evidence="1 6">Cell membrane</location>
        <topology evidence="1 6">Multi-pass membrane protein</topology>
    </subcellularLocation>
</comment>
<dbReference type="PIRSF" id="PIRSF018968">
    <property type="entry name" value="ABC_permease_BceB"/>
    <property type="match status" value="1"/>
</dbReference>
<evidence type="ECO:0000259" key="7">
    <source>
        <dbReference type="Pfam" id="PF02687"/>
    </source>
</evidence>
<proteinExistence type="inferred from homology"/>
<feature type="transmembrane region" description="Helical" evidence="6">
    <location>
        <begin position="151"/>
        <end position="174"/>
    </location>
</feature>
<dbReference type="PANTHER" id="PTHR46795:SF2">
    <property type="entry name" value="ABC TRANSPORTER, PERMEASE PROTEIN"/>
    <property type="match status" value="1"/>
</dbReference>
<keyword evidence="3 6" id="KW-0812">Transmembrane</keyword>
<feature type="transmembrane region" description="Helical" evidence="6">
    <location>
        <begin position="103"/>
        <end position="131"/>
    </location>
</feature>
<feature type="transmembrane region" description="Helical" evidence="6">
    <location>
        <begin position="20"/>
        <end position="42"/>
    </location>
</feature>
<sequence length="633" mass="72086">MTFPQFVYRNVVRNKRTYSAYFLSSAFSVLIFFVYALFIFHPDIKQGVTSAVAVQLMTAAEVIMYLFAFLFVLYSVSTFLKSRKREFGILMMHGMTRSQLNRMVFLENMLIGIGAIILGIGAGIITGKLFLMIGSRMIGIDSLSFYLSFKALLLTICAFLILFFCISLFTTILLRVNKLIDLFQAGEKPKKEPKASVLLSLFAAVLLLLSYYLAATTTMGTILFRILPVIAMTIVGTYFFYTQLSVFVIKMLQKNRFFFWKKTNIITISSLAYRLKDNARMFFMVTIVSAVAFCAVGTLASMNIMNKQFKDDYPAAISYTAMDDQPVQQQNLQQIKTELNNKGIPYTTSSAVIKNVEVASENTGYRYPVKDIDIISFSDYKNIAKSAGFDVHEKPLTGNEALAMLYSHNQMEFKPVMYTLKQDKIKLNAKKLSKNVAIPFRAGLIVSDELYKKLKPVKTNTFTGFFTKDFEKTAGIAKKLAPEGSSYFSENHHYEIQVSGTMYQNQMNMFKTMLFVALLIGAVFFIAAGSFLYFRLYADLDYDRRQYLTIKKVGLTDQELNKIVTQQLALLFFVPIVVAFVHSAFAFMALQSYYSLSIVSEMVIVLASFLIAQLIYFFLIRYRYLRNLKKTLI</sequence>
<organism evidence="8 9">
    <name type="scientific">Heyndrickxia shackletonii</name>
    <dbReference type="NCBI Taxonomy" id="157838"/>
    <lineage>
        <taxon>Bacteria</taxon>
        <taxon>Bacillati</taxon>
        <taxon>Bacillota</taxon>
        <taxon>Bacilli</taxon>
        <taxon>Bacillales</taxon>
        <taxon>Bacillaceae</taxon>
        <taxon>Heyndrickxia</taxon>
    </lineage>
</organism>
<dbReference type="PATRIC" id="fig|157838.3.peg.3783"/>
<dbReference type="EMBL" id="LJJC01000004">
    <property type="protein sequence ID" value="KQL55051.1"/>
    <property type="molecule type" value="Genomic_DNA"/>
</dbReference>
<dbReference type="GO" id="GO:0005886">
    <property type="term" value="C:plasma membrane"/>
    <property type="evidence" value="ECO:0007669"/>
    <property type="project" value="UniProtKB-SubCell"/>
</dbReference>
<evidence type="ECO:0000256" key="6">
    <source>
        <dbReference type="PIRNR" id="PIRNR018968"/>
    </source>
</evidence>
<keyword evidence="2 6" id="KW-1003">Cell membrane</keyword>
<dbReference type="InterPro" id="IPR052536">
    <property type="entry name" value="ABC-4_Integral_Memb_Prot"/>
</dbReference>
<evidence type="ECO:0000256" key="5">
    <source>
        <dbReference type="ARBA" id="ARBA00023136"/>
    </source>
</evidence>
<evidence type="ECO:0000256" key="4">
    <source>
        <dbReference type="ARBA" id="ARBA00022989"/>
    </source>
</evidence>